<feature type="non-terminal residue" evidence="2">
    <location>
        <position position="1"/>
    </location>
</feature>
<dbReference type="AlphaFoldDB" id="A0A8T1AHX0"/>
<feature type="compositionally biased region" description="Basic and acidic residues" evidence="1">
    <location>
        <begin position="217"/>
        <end position="244"/>
    </location>
</feature>
<comment type="caution">
    <text evidence="2">The sequence shown here is derived from an EMBL/GenBank/DDBJ whole genome shotgun (WGS) entry which is preliminary data.</text>
</comment>
<reference evidence="2" key="1">
    <citation type="submission" date="2018-10" db="EMBL/GenBank/DDBJ databases">
        <title>Effector identification in a new, highly contiguous assembly of the strawberry crown rot pathogen Phytophthora cactorum.</title>
        <authorList>
            <person name="Armitage A.D."/>
            <person name="Nellist C.F."/>
            <person name="Bates H."/>
            <person name="Vickerstaff R.J."/>
            <person name="Harrison R.J."/>
        </authorList>
    </citation>
    <scope>NUCLEOTIDE SEQUENCE</scope>
    <source>
        <strain evidence="2">4040</strain>
    </source>
</reference>
<organism evidence="2 3">
    <name type="scientific">Phytophthora cactorum</name>
    <dbReference type="NCBI Taxonomy" id="29920"/>
    <lineage>
        <taxon>Eukaryota</taxon>
        <taxon>Sar</taxon>
        <taxon>Stramenopiles</taxon>
        <taxon>Oomycota</taxon>
        <taxon>Peronosporomycetes</taxon>
        <taxon>Peronosporales</taxon>
        <taxon>Peronosporaceae</taxon>
        <taxon>Phytophthora</taxon>
    </lineage>
</organism>
<proteinExistence type="predicted"/>
<evidence type="ECO:0000313" key="3">
    <source>
        <dbReference type="Proteomes" id="UP000736787"/>
    </source>
</evidence>
<gene>
    <name evidence="2" type="ORF">PC117_g26784</name>
</gene>
<feature type="region of interest" description="Disordered" evidence="1">
    <location>
        <begin position="217"/>
        <end position="251"/>
    </location>
</feature>
<accession>A0A8T1AHX0</accession>
<evidence type="ECO:0000256" key="1">
    <source>
        <dbReference type="SAM" id="MobiDB-lite"/>
    </source>
</evidence>
<dbReference type="Proteomes" id="UP000736787">
    <property type="component" value="Unassembled WGS sequence"/>
</dbReference>
<sequence>YEITEEKIRMEQRVRKQNIEEIIMGGMTRNFGENMQDLGFNGDMSTLNTDPDYDFLSIADGWLKKARSTGNFTDWSTLDAAGKLGIFFRLERSVPTRLRSAGQFKYFMHPNTFSERLEQLALKDTSASIQIQILGAQKRINNYDVEEVPHMPEGAVLFTYKPNFVIVNTYDMIIRKTTEGKAAVTEDKRFYATHADGDFIFEEPDKLAQEQDFTVEDNHDEPAPAADDNGKDDGPSLQELKEQAKAAGIKGFSTMNKPDLIDALAALPQKDDPYANAPTS</sequence>
<protein>
    <recommendedName>
        <fullName evidence="4">Rho termination factor N-terminal domain-containing protein</fullName>
    </recommendedName>
</protein>
<evidence type="ECO:0008006" key="4">
    <source>
        <dbReference type="Google" id="ProtNLM"/>
    </source>
</evidence>
<name>A0A8T1AHX0_9STRA</name>
<dbReference type="EMBL" id="RCMK01002676">
    <property type="protein sequence ID" value="KAG2879321.1"/>
    <property type="molecule type" value="Genomic_DNA"/>
</dbReference>
<evidence type="ECO:0000313" key="2">
    <source>
        <dbReference type="EMBL" id="KAG2879321.1"/>
    </source>
</evidence>